<dbReference type="Proteomes" id="UP001428341">
    <property type="component" value="Unassembled WGS sequence"/>
</dbReference>
<dbReference type="InterPro" id="IPR000719">
    <property type="entry name" value="Prot_kinase_dom"/>
</dbReference>
<dbReference type="GO" id="GO:0005524">
    <property type="term" value="F:ATP binding"/>
    <property type="evidence" value="ECO:0007669"/>
    <property type="project" value="InterPro"/>
</dbReference>
<dbReference type="PANTHER" id="PTHR47209">
    <property type="entry name" value="OS06G0639500 PROTEIN"/>
    <property type="match status" value="1"/>
</dbReference>
<keyword evidence="1" id="KW-1133">Transmembrane helix</keyword>
<proteinExistence type="predicted"/>
<dbReference type="InterPro" id="IPR011009">
    <property type="entry name" value="Kinase-like_dom_sf"/>
</dbReference>
<comment type="caution">
    <text evidence="3">The sequence shown here is derived from an EMBL/GenBank/DDBJ whole genome shotgun (WGS) entry which is preliminary data.</text>
</comment>
<dbReference type="InterPro" id="IPR053293">
    <property type="entry name" value="OCM_Kinase"/>
</dbReference>
<dbReference type="SUPFAM" id="SSF56112">
    <property type="entry name" value="Protein kinase-like (PK-like)"/>
    <property type="match status" value="1"/>
</dbReference>
<dbReference type="Pfam" id="PF07714">
    <property type="entry name" value="PK_Tyr_Ser-Thr"/>
    <property type="match status" value="1"/>
</dbReference>
<dbReference type="AlphaFoldDB" id="A0AAP0QQ68"/>
<accession>A0AAP0QQ68</accession>
<dbReference type="Gene3D" id="1.10.510.10">
    <property type="entry name" value="Transferase(Phosphotransferase) domain 1"/>
    <property type="match status" value="1"/>
</dbReference>
<protein>
    <recommendedName>
        <fullName evidence="2">Protein kinase domain-containing protein</fullName>
    </recommendedName>
</protein>
<dbReference type="Gene3D" id="3.30.200.20">
    <property type="entry name" value="Phosphorylase Kinase, domain 1"/>
    <property type="match status" value="1"/>
</dbReference>
<evidence type="ECO:0000259" key="2">
    <source>
        <dbReference type="PROSITE" id="PS50011"/>
    </source>
</evidence>
<gene>
    <name evidence="3" type="ORF">WN944_000244</name>
</gene>
<feature type="transmembrane region" description="Helical" evidence="1">
    <location>
        <begin position="583"/>
        <end position="605"/>
    </location>
</feature>
<dbReference type="PANTHER" id="PTHR47209:SF1">
    <property type="entry name" value="OS06G0639500 PROTEIN"/>
    <property type="match status" value="1"/>
</dbReference>
<keyword evidence="1" id="KW-0812">Transmembrane</keyword>
<dbReference type="InterPro" id="IPR001245">
    <property type="entry name" value="Ser-Thr/Tyr_kinase_cat_dom"/>
</dbReference>
<reference evidence="3 4" key="1">
    <citation type="submission" date="2024-05" db="EMBL/GenBank/DDBJ databases">
        <title>Haplotype-resolved chromosome-level genome assembly of Huyou (Citrus changshanensis).</title>
        <authorList>
            <person name="Miao C."/>
            <person name="Chen W."/>
            <person name="Wu Y."/>
            <person name="Wang L."/>
            <person name="Zhao S."/>
            <person name="Grierson D."/>
            <person name="Xu C."/>
            <person name="Chen K."/>
        </authorList>
    </citation>
    <scope>NUCLEOTIDE SEQUENCE [LARGE SCALE GENOMIC DNA]</scope>
    <source>
        <strain evidence="3">01-14</strain>
        <tissue evidence="3">Leaf</tissue>
    </source>
</reference>
<evidence type="ECO:0000256" key="1">
    <source>
        <dbReference type="SAM" id="Phobius"/>
    </source>
</evidence>
<keyword evidence="4" id="KW-1185">Reference proteome</keyword>
<dbReference type="EMBL" id="JBCGBO010000004">
    <property type="protein sequence ID" value="KAK9207895.1"/>
    <property type="molecule type" value="Genomic_DNA"/>
</dbReference>
<organism evidence="3 4">
    <name type="scientific">Citrus x changshan-huyou</name>
    <dbReference type="NCBI Taxonomy" id="2935761"/>
    <lineage>
        <taxon>Eukaryota</taxon>
        <taxon>Viridiplantae</taxon>
        <taxon>Streptophyta</taxon>
        <taxon>Embryophyta</taxon>
        <taxon>Tracheophyta</taxon>
        <taxon>Spermatophyta</taxon>
        <taxon>Magnoliopsida</taxon>
        <taxon>eudicotyledons</taxon>
        <taxon>Gunneridae</taxon>
        <taxon>Pentapetalae</taxon>
        <taxon>rosids</taxon>
        <taxon>malvids</taxon>
        <taxon>Sapindales</taxon>
        <taxon>Rutaceae</taxon>
        <taxon>Aurantioideae</taxon>
        <taxon>Citrus</taxon>
    </lineage>
</organism>
<dbReference type="GO" id="GO:0004672">
    <property type="term" value="F:protein kinase activity"/>
    <property type="evidence" value="ECO:0007669"/>
    <property type="project" value="InterPro"/>
</dbReference>
<evidence type="ECO:0000313" key="4">
    <source>
        <dbReference type="Proteomes" id="UP001428341"/>
    </source>
</evidence>
<dbReference type="PROSITE" id="PS50011">
    <property type="entry name" value="PROTEIN_KINASE_DOM"/>
    <property type="match status" value="1"/>
</dbReference>
<feature type="domain" description="Protein kinase" evidence="2">
    <location>
        <begin position="73"/>
        <end position="344"/>
    </location>
</feature>
<evidence type="ECO:0000313" key="3">
    <source>
        <dbReference type="EMBL" id="KAK9207895.1"/>
    </source>
</evidence>
<sequence>MMLGLLEMTSTARLIYFVIGFFFFHFSLEGMAGKVAAGQPADFEYEVFDDSDHLRTAVATSNDTNAWIKPSALKLRHRIGRGPFGEVWLATHYLSTEDCDEYHEVAVKILHPVKEDRMRVLLERLNDLFLKCQGVEGICWLQGISVINGKICIIMKFYEGSVGDRMAQLKGGKLSLSNVFRYAIDLAQGILQLHSKGILVLNLKPFNFILNEADQAVLGDVGIPHLLLGIPLPSSDLPRRLGTPNYMSPEQWQPEVRGPISFETDSWGFACSIIEMLTGVQPWCGRSVDEIYDAVVRRQEIPPFPSGLPPAVENVLLGCFEYDLRSRPLMTDILRVFKSSQNSVHSDGGWTGHGSRILPDKSSSGYTEWFLSKEDLKVDDVVRSRKPPNSFKPENMDVPEGKVVGVEHNTEGESFVLVRVHGIHDPLRVHVSALERVTFGLAAGDWVRLKEEDRRHSPVGILHSIQRDGSVAVGFLGLETLWKGHFSELQMAESYCVGQFVRLKAKVVSPRFEWPRKREGVWATGRICMVVPNGCLIVRFPGRLTFGEQCSSFLADPAEVEVVNFNTCPGMVKKYQHLEDLHWAVRPLFIALGLFTAMQMGFFVGRKLRGAKAKKQQSSVIQKDGQHVEGQVAGNPAWLPPSMANILSKGANAAAGR</sequence>
<keyword evidence="1" id="KW-0472">Membrane</keyword>
<name>A0AAP0QQ68_9ROSI</name>